<evidence type="ECO:0000256" key="3">
    <source>
        <dbReference type="SAM" id="Phobius"/>
    </source>
</evidence>
<keyword evidence="3" id="KW-0812">Transmembrane</keyword>
<dbReference type="InterPro" id="IPR051057">
    <property type="entry name" value="PI-PLC_domain"/>
</dbReference>
<dbReference type="EMBL" id="CAJVRM010000045">
    <property type="protein sequence ID" value="CAG8972437.1"/>
    <property type="molecule type" value="Genomic_DNA"/>
</dbReference>
<dbReference type="PANTHER" id="PTHR13593:SF143">
    <property type="entry name" value="PHOSPHATIDYLINOSITOL-SPECIFIC PHOSPHOLIPASE C X DOMAIN-CONTAINING PROTEIN"/>
    <property type="match status" value="1"/>
</dbReference>
<dbReference type="InterPro" id="IPR017946">
    <property type="entry name" value="PLC-like_Pdiesterase_TIM-brl"/>
</dbReference>
<reference evidence="4" key="1">
    <citation type="submission" date="2021-07" db="EMBL/GenBank/DDBJ databases">
        <authorList>
            <person name="Durling M."/>
        </authorList>
    </citation>
    <scope>NUCLEOTIDE SEQUENCE</scope>
</reference>
<evidence type="ECO:0000256" key="2">
    <source>
        <dbReference type="SAM" id="MobiDB-lite"/>
    </source>
</evidence>
<feature type="region of interest" description="Disordered" evidence="2">
    <location>
        <begin position="383"/>
        <end position="408"/>
    </location>
</feature>
<feature type="transmembrane region" description="Helical" evidence="3">
    <location>
        <begin position="1020"/>
        <end position="1039"/>
    </location>
</feature>
<accession>A0A9N9Q2J2</accession>
<keyword evidence="3" id="KW-1133">Transmembrane helix</keyword>
<evidence type="ECO:0000313" key="4">
    <source>
        <dbReference type="EMBL" id="CAG8972437.1"/>
    </source>
</evidence>
<dbReference type="OrthoDB" id="1046782at2759"/>
<feature type="coiled-coil region" evidence="1">
    <location>
        <begin position="677"/>
        <end position="704"/>
    </location>
</feature>
<name>A0A9N9Q2J2_9HELO</name>
<dbReference type="Gene3D" id="3.20.20.190">
    <property type="entry name" value="Phosphatidylinositol (PI) phosphodiesterase"/>
    <property type="match status" value="1"/>
</dbReference>
<keyword evidence="1" id="KW-0175">Coiled coil</keyword>
<dbReference type="PANTHER" id="PTHR13593">
    <property type="match status" value="1"/>
</dbReference>
<sequence>MQVIWLRQIKALFQNRRGKISGFVTDGDSINASGTENEAKSNMRFSNLLVSLEIALLAGVEQVMAGPGGYVSLVNASPYDWVLVYKHEYQMDWQPRDVIPAGTAHLQYFEYWYHHGDTGDCAAEATYVMHGSPVKQKMTVQARQNGGGKRIEIQYLDSLSSLNNPENSLINLGYVHDGAVQFVLASNDGVSYVSSNPPVAWMQSTLPAIGSKTLRTLSMPASHDSGISELTYQWTGIPHNTQTQSVHVYKQLLYGARFFDIRPVLYYGNWYCGHFSQLSTDDWVGATGRTLDHIIDDINRFTSEHPGELIILDITHDASIDRWWARLNEDEWQNLYVKLSAINDLWVPENGNLPYDISTSPINSFIKPGSKSAVIIRIPASAPAPGSNTSKRGMQIAPRNRPDQGTLVDPNIYDTFNHEEIPVLDKENGYGVPNTTLSARELEPAHNLSTVTPRAASGPWQQAFISTNRFPLSGSYAETRWPAIMSANQLDKLSSQGSENDAPHMGFWTLTQYWTDITDFATPRHSIINMAKKAYRALFTDLWPAMRRENKWPNLIMADDIHNTEVAALCMAINSYFPHAPSEVQKRQLISPVQGNGTRSMDHNRCEVQTRERNEAELKHLVSEQQNALQSLQEYHESQAKTLDFDLVDEDTKTRRVMAQEFEDLHQRQKSETISVNSRLNKDKEMSAEEKKRIRDELIDAQAKERLRIANMHAQALQNMRMRGGDLGTELKARQAAETKAFLERQAKELEELKREQEEFLNQVLKYYFGDGRTPYCPKTRDDFPIPENTYKPARLSYSKKVLKPVYTSVYSSARRRSYVVVPTGAYHAAASPYALSKAYSTSGRYHAAPTGGYKYVPKPYYPIATGAYYVPSKQGYPTGAYYAPSKQSYPTGAYHIPSQQSYPSGAYNPSPRPGNAYNRPYYQVPSNQSVIQTNAYGSPKPYQTAPVNALYPNITTTTVTQAYGTNVLPPYPTTFCNTTVFPVATQTVTLVNGTTTLIQYSTLTTSGNATEPPLEPTTITVIGGTTTFTFFVIFGYLLSLDT</sequence>
<dbReference type="Proteomes" id="UP000701801">
    <property type="component" value="Unassembled WGS sequence"/>
</dbReference>
<keyword evidence="5" id="KW-1185">Reference proteome</keyword>
<evidence type="ECO:0008006" key="6">
    <source>
        <dbReference type="Google" id="ProtNLM"/>
    </source>
</evidence>
<gene>
    <name evidence="4" type="ORF">HYALB_00001126</name>
</gene>
<protein>
    <recommendedName>
        <fullName evidence="6">PLC-like phosphodiesterase</fullName>
    </recommendedName>
</protein>
<dbReference type="AlphaFoldDB" id="A0A9N9Q2J2"/>
<proteinExistence type="predicted"/>
<evidence type="ECO:0000313" key="5">
    <source>
        <dbReference type="Proteomes" id="UP000701801"/>
    </source>
</evidence>
<dbReference type="GO" id="GO:0006629">
    <property type="term" value="P:lipid metabolic process"/>
    <property type="evidence" value="ECO:0007669"/>
    <property type="project" value="InterPro"/>
</dbReference>
<dbReference type="GO" id="GO:0008081">
    <property type="term" value="F:phosphoric diester hydrolase activity"/>
    <property type="evidence" value="ECO:0007669"/>
    <property type="project" value="InterPro"/>
</dbReference>
<organism evidence="4 5">
    <name type="scientific">Hymenoscyphus albidus</name>
    <dbReference type="NCBI Taxonomy" id="595503"/>
    <lineage>
        <taxon>Eukaryota</taxon>
        <taxon>Fungi</taxon>
        <taxon>Dikarya</taxon>
        <taxon>Ascomycota</taxon>
        <taxon>Pezizomycotina</taxon>
        <taxon>Leotiomycetes</taxon>
        <taxon>Helotiales</taxon>
        <taxon>Helotiaceae</taxon>
        <taxon>Hymenoscyphus</taxon>
    </lineage>
</organism>
<feature type="coiled-coil region" evidence="1">
    <location>
        <begin position="733"/>
        <end position="763"/>
    </location>
</feature>
<comment type="caution">
    <text evidence="4">The sequence shown here is derived from an EMBL/GenBank/DDBJ whole genome shotgun (WGS) entry which is preliminary data.</text>
</comment>
<keyword evidence="3" id="KW-0472">Membrane</keyword>
<evidence type="ECO:0000256" key="1">
    <source>
        <dbReference type="SAM" id="Coils"/>
    </source>
</evidence>
<dbReference type="SUPFAM" id="SSF51695">
    <property type="entry name" value="PLC-like phosphodiesterases"/>
    <property type="match status" value="1"/>
</dbReference>